<dbReference type="OrthoDB" id="185175at2759"/>
<dbReference type="InterPro" id="IPR035843">
    <property type="entry name" value="DAPP1_SH2"/>
</dbReference>
<dbReference type="InterPro" id="IPR011993">
    <property type="entry name" value="PH-like_dom_sf"/>
</dbReference>
<organism evidence="6">
    <name type="scientific">Salpingoeca rosetta (strain ATCC 50818 / BSB-021)</name>
    <dbReference type="NCBI Taxonomy" id="946362"/>
    <lineage>
        <taxon>Eukaryota</taxon>
        <taxon>Choanoflagellata</taxon>
        <taxon>Craspedida</taxon>
        <taxon>Salpingoecidae</taxon>
        <taxon>Salpingoeca</taxon>
    </lineage>
</organism>
<dbReference type="RefSeq" id="XP_004992903.1">
    <property type="nucleotide sequence ID" value="XM_004992846.1"/>
</dbReference>
<dbReference type="Pfam" id="PF00017">
    <property type="entry name" value="SH2"/>
    <property type="match status" value="1"/>
</dbReference>
<dbReference type="Gene3D" id="3.30.505.10">
    <property type="entry name" value="SH2 domain"/>
    <property type="match status" value="1"/>
</dbReference>
<dbReference type="Proteomes" id="UP000007799">
    <property type="component" value="Unassembled WGS sequence"/>
</dbReference>
<gene>
    <name evidence="5" type="ORF">PTSG_06011</name>
</gene>
<dbReference type="InterPro" id="IPR000980">
    <property type="entry name" value="SH2"/>
</dbReference>
<dbReference type="PROSITE" id="PS50003">
    <property type="entry name" value="PH_DOMAIN"/>
    <property type="match status" value="1"/>
</dbReference>
<evidence type="ECO:0000256" key="2">
    <source>
        <dbReference type="PROSITE-ProRule" id="PRU00191"/>
    </source>
</evidence>
<reference evidence="5" key="1">
    <citation type="submission" date="2009-08" db="EMBL/GenBank/DDBJ databases">
        <title>Annotation of Salpingoeca rosetta.</title>
        <authorList>
            <consortium name="The Broad Institute Genome Sequencing Platform"/>
            <person name="Russ C."/>
            <person name="Cuomo C."/>
            <person name="Burger G."/>
            <person name="Gray M.W."/>
            <person name="Holland P.W.H."/>
            <person name="King N."/>
            <person name="Lang F.B.F."/>
            <person name="Roger A.J."/>
            <person name="Ruiz-Trillo I."/>
            <person name="Young S.K."/>
            <person name="Zeng Q."/>
            <person name="Gargeya S."/>
            <person name="Alvarado L."/>
            <person name="Berlin A."/>
            <person name="Chapman S.B."/>
            <person name="Chen Z."/>
            <person name="Freedman E."/>
            <person name="Gellesch M."/>
            <person name="Goldberg J."/>
            <person name="Griggs A."/>
            <person name="Gujja S."/>
            <person name="Heilman E."/>
            <person name="Heiman D."/>
            <person name="Howarth C."/>
            <person name="Mehta T."/>
            <person name="Neiman D."/>
            <person name="Pearson M."/>
            <person name="Roberts A."/>
            <person name="Saif S."/>
            <person name="Shea T."/>
            <person name="Shenoy N."/>
            <person name="Sisk P."/>
            <person name="Stolte C."/>
            <person name="Sykes S."/>
            <person name="White J."/>
            <person name="Yandava C."/>
            <person name="Haas B."/>
            <person name="Nusbaum C."/>
            <person name="Birren B."/>
        </authorList>
    </citation>
    <scope>NUCLEOTIDE SEQUENCE [LARGE SCALE GENOMIC DNA]</scope>
    <source>
        <strain evidence="5">ATCC 50818</strain>
    </source>
</reference>
<protein>
    <recommendedName>
        <fullName evidence="7">PH domain-containing protein</fullName>
    </recommendedName>
</protein>
<dbReference type="PROSITE" id="PS50001">
    <property type="entry name" value="SH2"/>
    <property type="match status" value="1"/>
</dbReference>
<dbReference type="KEGG" id="sre:PTSG_06011"/>
<dbReference type="InterPro" id="IPR036860">
    <property type="entry name" value="SH2_dom_sf"/>
</dbReference>
<dbReference type="EMBL" id="GL832969">
    <property type="protein sequence ID" value="EGD74646.1"/>
    <property type="molecule type" value="Genomic_DNA"/>
</dbReference>
<dbReference type="PANTHER" id="PTHR14336">
    <property type="entry name" value="TANDEM PH DOMAIN CONTAINING PROTEIN"/>
    <property type="match status" value="1"/>
</dbReference>
<dbReference type="FunFam" id="2.30.29.30:FF:000286">
    <property type="entry name" value="PH-protein kinase domain containing protein"/>
    <property type="match status" value="1"/>
</dbReference>
<keyword evidence="1 2" id="KW-0727">SH2 domain</keyword>
<dbReference type="STRING" id="946362.F2UDF1"/>
<dbReference type="InterPro" id="IPR051707">
    <property type="entry name" value="PI-Interact_SigTrans_Reg"/>
</dbReference>
<keyword evidence="6" id="KW-1185">Reference proteome</keyword>
<feature type="domain" description="PH" evidence="4">
    <location>
        <begin position="190"/>
        <end position="285"/>
    </location>
</feature>
<evidence type="ECO:0000259" key="4">
    <source>
        <dbReference type="PROSITE" id="PS50003"/>
    </source>
</evidence>
<evidence type="ECO:0000259" key="3">
    <source>
        <dbReference type="PROSITE" id="PS50001"/>
    </source>
</evidence>
<evidence type="ECO:0000256" key="1">
    <source>
        <dbReference type="ARBA" id="ARBA00022999"/>
    </source>
</evidence>
<dbReference type="InterPro" id="IPR001849">
    <property type="entry name" value="PH_domain"/>
</dbReference>
<feature type="domain" description="SH2" evidence="3">
    <location>
        <begin position="44"/>
        <end position="120"/>
    </location>
</feature>
<proteinExistence type="predicted"/>
<dbReference type="CDD" id="cd10573">
    <property type="entry name" value="PH_DAPP1"/>
    <property type="match status" value="1"/>
</dbReference>
<dbReference type="Gene3D" id="2.30.29.30">
    <property type="entry name" value="Pleckstrin-homology domain (PH domain)/Phosphotyrosine-binding domain (PTB)"/>
    <property type="match status" value="1"/>
</dbReference>
<accession>F2UDF1</accession>
<dbReference type="PANTHER" id="PTHR14336:SF15">
    <property type="entry name" value="DUAL ADAPTER FOR PHOSPHOTYROSINE AND 3-PHOSPHOTYROSINE AND 3-PHOSPHOINOSITIDE"/>
    <property type="match status" value="1"/>
</dbReference>
<dbReference type="eggNOG" id="KOG0017">
    <property type="taxonomic scope" value="Eukaryota"/>
</dbReference>
<dbReference type="SUPFAM" id="SSF55550">
    <property type="entry name" value="SH2 domain"/>
    <property type="match status" value="1"/>
</dbReference>
<sequence>MDEGGDEGSSVPTVGCSASDVDTIEATRDVDTLPRQELLTVFSFFHGIMTRHAAETLLLHGGPGMYLLREIPSEEGERTGTLCLSVRNLHAVSHFLVSWNGKEFQIGPSVYSSVQTFADFFACPGFFDGNGNKITLGSPYPREVYEKHLYDKVQTQMEWGSGVESSRRRKKKKKPQDERCRSMQILRASTESKEGYLTKLGKVRKTWKVRWFSVTKNEFRYYNQRGDSQPIRVLDLCECKRVERTEVPGKFHAFCVEMPTREFLMYAATEDEADAWVAVLQAKLEAVQSLTS</sequence>
<evidence type="ECO:0000313" key="6">
    <source>
        <dbReference type="Proteomes" id="UP000007799"/>
    </source>
</evidence>
<dbReference type="Pfam" id="PF00169">
    <property type="entry name" value="PH"/>
    <property type="match status" value="1"/>
</dbReference>
<dbReference type="AlphaFoldDB" id="F2UDF1"/>
<dbReference type="InParanoid" id="F2UDF1"/>
<dbReference type="CDD" id="cd10355">
    <property type="entry name" value="SH2_DAPP1_BAM32_like"/>
    <property type="match status" value="1"/>
</dbReference>
<dbReference type="SUPFAM" id="SSF50729">
    <property type="entry name" value="PH domain-like"/>
    <property type="match status" value="1"/>
</dbReference>
<dbReference type="SMART" id="SM00252">
    <property type="entry name" value="SH2"/>
    <property type="match status" value="1"/>
</dbReference>
<dbReference type="GeneID" id="16073476"/>
<name>F2UDF1_SALR5</name>
<dbReference type="SMART" id="SM00233">
    <property type="entry name" value="PH"/>
    <property type="match status" value="1"/>
</dbReference>
<evidence type="ECO:0000313" key="5">
    <source>
        <dbReference type="EMBL" id="EGD74646.1"/>
    </source>
</evidence>
<evidence type="ECO:0008006" key="7">
    <source>
        <dbReference type="Google" id="ProtNLM"/>
    </source>
</evidence>
<dbReference type="FunCoup" id="F2UDF1">
    <property type="interactions" value="172"/>
</dbReference>